<dbReference type="InterPro" id="IPR013766">
    <property type="entry name" value="Thioredoxin_domain"/>
</dbReference>
<evidence type="ECO:0000256" key="1">
    <source>
        <dbReference type="ARBA" id="ARBA00005791"/>
    </source>
</evidence>
<evidence type="ECO:0000256" key="4">
    <source>
        <dbReference type="ARBA" id="ARBA00023157"/>
    </source>
</evidence>
<feature type="domain" description="Thioredoxin" evidence="7">
    <location>
        <begin position="22"/>
        <end position="222"/>
    </location>
</feature>
<dbReference type="AlphaFoldDB" id="A0A2M8LBY7"/>
<evidence type="ECO:0000256" key="3">
    <source>
        <dbReference type="ARBA" id="ARBA00023002"/>
    </source>
</evidence>
<dbReference type="EMBL" id="PFER01000003">
    <property type="protein sequence ID" value="PJE74114.1"/>
    <property type="molecule type" value="Genomic_DNA"/>
</dbReference>
<keyword evidence="5" id="KW-0676">Redox-active center</keyword>
<dbReference type="GO" id="GO:0016491">
    <property type="term" value="F:oxidoreductase activity"/>
    <property type="evidence" value="ECO:0007669"/>
    <property type="project" value="UniProtKB-KW"/>
</dbReference>
<dbReference type="SUPFAM" id="SSF52833">
    <property type="entry name" value="Thioredoxin-like"/>
    <property type="match status" value="1"/>
</dbReference>
<sequence length="227" mass="25161">MKNFNKSKYIGGKAVIWVAVFAVVGAALFGIVKLSSKQDNDEKISVSSISTILPSDQVKGGGDAKAVLIEYSDFQCPACGSYAPVVKKLGEELGGELQIVYRHFPLPQHKNAKLAAIVAEAAGTQGKFWEMHDMIFENQREWSESDKANEIFLGYISQLGLDMDKFSQDIGSAELQKKINNTYINGVKIGLNSTPTFFLNGEKIVNPRNYEEFKSLIQQTIDKEQEQ</sequence>
<proteinExistence type="inferred from homology"/>
<dbReference type="Gene3D" id="3.40.30.10">
    <property type="entry name" value="Glutaredoxin"/>
    <property type="match status" value="1"/>
</dbReference>
<name>A0A2M8LBY7_9BACT</name>
<keyword evidence="6" id="KW-1133">Transmembrane helix</keyword>
<reference evidence="9" key="1">
    <citation type="submission" date="2017-09" db="EMBL/GenBank/DDBJ databases">
        <title>Depth-based differentiation of microbial function through sediment-hosted aquifers and enrichment of novel symbionts in the deep terrestrial subsurface.</title>
        <authorList>
            <person name="Probst A.J."/>
            <person name="Ladd B."/>
            <person name="Jarett J.K."/>
            <person name="Geller-Mcgrath D.E."/>
            <person name="Sieber C.M.K."/>
            <person name="Emerson J.B."/>
            <person name="Anantharaman K."/>
            <person name="Thomas B.C."/>
            <person name="Malmstrom R."/>
            <person name="Stieglmeier M."/>
            <person name="Klingl A."/>
            <person name="Woyke T."/>
            <person name="Ryan C.M."/>
            <person name="Banfield J.F."/>
        </authorList>
    </citation>
    <scope>NUCLEOTIDE SEQUENCE [LARGE SCALE GENOMIC DNA]</scope>
</reference>
<evidence type="ECO:0000256" key="5">
    <source>
        <dbReference type="ARBA" id="ARBA00023284"/>
    </source>
</evidence>
<dbReference type="InterPro" id="IPR012336">
    <property type="entry name" value="Thioredoxin-like_fold"/>
</dbReference>
<dbReference type="Proteomes" id="UP000230959">
    <property type="component" value="Unassembled WGS sequence"/>
</dbReference>
<dbReference type="Pfam" id="PF13462">
    <property type="entry name" value="Thioredoxin_4"/>
    <property type="match status" value="1"/>
</dbReference>
<dbReference type="InterPro" id="IPR036249">
    <property type="entry name" value="Thioredoxin-like_sf"/>
</dbReference>
<accession>A0A2M8LBY7</accession>
<keyword evidence="3" id="KW-0560">Oxidoreductase</keyword>
<keyword evidence="2" id="KW-0732">Signal</keyword>
<evidence type="ECO:0000259" key="7">
    <source>
        <dbReference type="PROSITE" id="PS51352"/>
    </source>
</evidence>
<dbReference type="CDD" id="cd02972">
    <property type="entry name" value="DsbA_family"/>
    <property type="match status" value="1"/>
</dbReference>
<evidence type="ECO:0000256" key="2">
    <source>
        <dbReference type="ARBA" id="ARBA00022729"/>
    </source>
</evidence>
<keyword evidence="4" id="KW-1015">Disulfide bond</keyword>
<dbReference type="PANTHER" id="PTHR13887:SF14">
    <property type="entry name" value="DISULFIDE BOND FORMATION PROTEIN D"/>
    <property type="match status" value="1"/>
</dbReference>
<comment type="similarity">
    <text evidence="1">Belongs to the thioredoxin family. DsbA subfamily.</text>
</comment>
<dbReference type="PANTHER" id="PTHR13887">
    <property type="entry name" value="GLUTATHIONE S-TRANSFERASE KAPPA"/>
    <property type="match status" value="1"/>
</dbReference>
<dbReference type="PROSITE" id="PS51352">
    <property type="entry name" value="THIOREDOXIN_2"/>
    <property type="match status" value="1"/>
</dbReference>
<feature type="transmembrane region" description="Helical" evidence="6">
    <location>
        <begin position="12"/>
        <end position="32"/>
    </location>
</feature>
<organism evidence="8 9">
    <name type="scientific">Candidatus Terrybacteria bacterium CG10_big_fil_rev_8_21_14_0_10_41_10</name>
    <dbReference type="NCBI Taxonomy" id="1975026"/>
    <lineage>
        <taxon>Bacteria</taxon>
        <taxon>Candidatus Terryibacteriota</taxon>
    </lineage>
</organism>
<keyword evidence="6" id="KW-0812">Transmembrane</keyword>
<gene>
    <name evidence="8" type="ORF">COV02_00175</name>
</gene>
<protein>
    <submittedName>
        <fullName evidence="8">Disulfide bond formation protein DsbA</fullName>
    </submittedName>
</protein>
<evidence type="ECO:0000313" key="9">
    <source>
        <dbReference type="Proteomes" id="UP000230959"/>
    </source>
</evidence>
<evidence type="ECO:0000313" key="8">
    <source>
        <dbReference type="EMBL" id="PJE74114.1"/>
    </source>
</evidence>
<evidence type="ECO:0000256" key="6">
    <source>
        <dbReference type="SAM" id="Phobius"/>
    </source>
</evidence>
<keyword evidence="6" id="KW-0472">Membrane</keyword>
<comment type="caution">
    <text evidence="8">The sequence shown here is derived from an EMBL/GenBank/DDBJ whole genome shotgun (WGS) entry which is preliminary data.</text>
</comment>